<proteinExistence type="inferred from homology"/>
<comment type="similarity">
    <text evidence="2 6">Belongs to the peptidase S26 family.</text>
</comment>
<dbReference type="NCBIfam" id="TIGR02227">
    <property type="entry name" value="sigpep_I_bact"/>
    <property type="match status" value="1"/>
</dbReference>
<dbReference type="InterPro" id="IPR000223">
    <property type="entry name" value="Pept_S26A_signal_pept_1"/>
</dbReference>
<dbReference type="STRING" id="1802630.A3H26_00490"/>
<evidence type="ECO:0000256" key="6">
    <source>
        <dbReference type="RuleBase" id="RU362042"/>
    </source>
</evidence>
<gene>
    <name evidence="8" type="ORF">A3H26_00490</name>
</gene>
<dbReference type="Proteomes" id="UP000177763">
    <property type="component" value="Unassembled WGS sequence"/>
</dbReference>
<dbReference type="PRINTS" id="PR00727">
    <property type="entry name" value="LEADERPTASE"/>
</dbReference>
<dbReference type="InterPro" id="IPR019533">
    <property type="entry name" value="Peptidase_S26"/>
</dbReference>
<dbReference type="EC" id="3.4.21.89" evidence="3 6"/>
<dbReference type="PROSITE" id="PS00760">
    <property type="entry name" value="SPASE_I_2"/>
    <property type="match status" value="1"/>
</dbReference>
<dbReference type="PROSITE" id="PS00761">
    <property type="entry name" value="SPASE_I_3"/>
    <property type="match status" value="1"/>
</dbReference>
<dbReference type="Pfam" id="PF10502">
    <property type="entry name" value="Peptidase_S26"/>
    <property type="match status" value="1"/>
</dbReference>
<feature type="active site" evidence="5">
    <location>
        <position position="39"/>
    </location>
</feature>
<dbReference type="SUPFAM" id="SSF51306">
    <property type="entry name" value="LexA/Signal peptidase"/>
    <property type="match status" value="1"/>
</dbReference>
<keyword evidence="6" id="KW-1133">Transmembrane helix</keyword>
<evidence type="ECO:0000256" key="5">
    <source>
        <dbReference type="PIRSR" id="PIRSR600223-1"/>
    </source>
</evidence>
<dbReference type="Gene3D" id="2.10.109.10">
    <property type="entry name" value="Umud Fragment, subunit A"/>
    <property type="match status" value="1"/>
</dbReference>
<feature type="active site" evidence="5">
    <location>
        <position position="82"/>
    </location>
</feature>
<dbReference type="CDD" id="cd06530">
    <property type="entry name" value="S26_SPase_I"/>
    <property type="match status" value="1"/>
</dbReference>
<keyword evidence="6" id="KW-0645">Protease</keyword>
<dbReference type="AlphaFoldDB" id="A0A1F4VIA2"/>
<reference evidence="8 9" key="1">
    <citation type="journal article" date="2016" name="Nat. Commun.">
        <title>Thousands of microbial genomes shed light on interconnected biogeochemical processes in an aquifer system.</title>
        <authorList>
            <person name="Anantharaman K."/>
            <person name="Brown C.T."/>
            <person name="Hug L.A."/>
            <person name="Sharon I."/>
            <person name="Castelle C.J."/>
            <person name="Probst A.J."/>
            <person name="Thomas B.C."/>
            <person name="Singh A."/>
            <person name="Wilkins M.J."/>
            <person name="Karaoz U."/>
            <person name="Brodie E.L."/>
            <person name="Williams K.H."/>
            <person name="Hubbard S.S."/>
            <person name="Banfield J.F."/>
        </authorList>
    </citation>
    <scope>NUCLEOTIDE SEQUENCE [LARGE SCALE GENOMIC DNA]</scope>
</reference>
<comment type="subcellular location">
    <subcellularLocation>
        <location evidence="6">Membrane</location>
        <topology evidence="6">Single-pass type II membrane protein</topology>
    </subcellularLocation>
</comment>
<dbReference type="InterPro" id="IPR036286">
    <property type="entry name" value="LexA/Signal_pep-like_sf"/>
</dbReference>
<dbReference type="GO" id="GO:0009003">
    <property type="term" value="F:signal peptidase activity"/>
    <property type="evidence" value="ECO:0007669"/>
    <property type="project" value="UniProtKB-EC"/>
</dbReference>
<dbReference type="GO" id="GO:0004252">
    <property type="term" value="F:serine-type endopeptidase activity"/>
    <property type="evidence" value="ECO:0007669"/>
    <property type="project" value="InterPro"/>
</dbReference>
<evidence type="ECO:0000313" key="8">
    <source>
        <dbReference type="EMBL" id="OGC56690.1"/>
    </source>
</evidence>
<protein>
    <recommendedName>
        <fullName evidence="3 6">Signal peptidase I</fullName>
        <ecNumber evidence="3 6">3.4.21.89</ecNumber>
    </recommendedName>
</protein>
<dbReference type="InterPro" id="IPR019757">
    <property type="entry name" value="Pept_S26A_signal_pept_1_Lys-AS"/>
</dbReference>
<feature type="transmembrane region" description="Helical" evidence="6">
    <location>
        <begin position="7"/>
        <end position="29"/>
    </location>
</feature>
<organism evidence="8 9">
    <name type="scientific">candidate division WWE3 bacterium RIFCSPLOWO2_12_FULL_36_10</name>
    <dbReference type="NCBI Taxonomy" id="1802630"/>
    <lineage>
        <taxon>Bacteria</taxon>
        <taxon>Katanobacteria</taxon>
    </lineage>
</organism>
<evidence type="ECO:0000313" key="9">
    <source>
        <dbReference type="Proteomes" id="UP000177763"/>
    </source>
</evidence>
<keyword evidence="4 6" id="KW-0378">Hydrolase</keyword>
<keyword evidence="6" id="KW-0472">Membrane</keyword>
<sequence>MKINKEFFIDIAETLVTSIFVLSMIYLFLAFPEVVYGASMEPNFYTGERILVEKVTKHFKKFERGEIIVLHPPGNDSVDYIKRIVGIPGDSIKIKDCSVFISRDGDKFKLEETYLEKNTCTSTTGALREGRSEKIGDNLYFVMGDNRIRSADSRIFGEINKERIVGRVVFRFWPLNKLSLI</sequence>
<dbReference type="GO" id="GO:0016020">
    <property type="term" value="C:membrane"/>
    <property type="evidence" value="ECO:0007669"/>
    <property type="project" value="UniProtKB-SubCell"/>
</dbReference>
<evidence type="ECO:0000259" key="7">
    <source>
        <dbReference type="Pfam" id="PF10502"/>
    </source>
</evidence>
<dbReference type="PANTHER" id="PTHR43390:SF1">
    <property type="entry name" value="CHLOROPLAST PROCESSING PEPTIDASE"/>
    <property type="match status" value="1"/>
</dbReference>
<dbReference type="PANTHER" id="PTHR43390">
    <property type="entry name" value="SIGNAL PEPTIDASE I"/>
    <property type="match status" value="1"/>
</dbReference>
<evidence type="ECO:0000256" key="4">
    <source>
        <dbReference type="ARBA" id="ARBA00022801"/>
    </source>
</evidence>
<dbReference type="GO" id="GO:0006465">
    <property type="term" value="P:signal peptide processing"/>
    <property type="evidence" value="ECO:0007669"/>
    <property type="project" value="InterPro"/>
</dbReference>
<feature type="domain" description="Peptidase S26" evidence="7">
    <location>
        <begin position="10"/>
        <end position="173"/>
    </location>
</feature>
<name>A0A1F4VIA2_UNCKA</name>
<evidence type="ECO:0000256" key="3">
    <source>
        <dbReference type="ARBA" id="ARBA00013208"/>
    </source>
</evidence>
<keyword evidence="6" id="KW-0812">Transmembrane</keyword>
<evidence type="ECO:0000256" key="2">
    <source>
        <dbReference type="ARBA" id="ARBA00009370"/>
    </source>
</evidence>
<accession>A0A1F4VIA2</accession>
<dbReference type="EMBL" id="MEVN01000032">
    <property type="protein sequence ID" value="OGC56690.1"/>
    <property type="molecule type" value="Genomic_DNA"/>
</dbReference>
<comment type="caution">
    <text evidence="8">The sequence shown here is derived from an EMBL/GenBank/DDBJ whole genome shotgun (WGS) entry which is preliminary data.</text>
</comment>
<dbReference type="InterPro" id="IPR019758">
    <property type="entry name" value="Pept_S26A_signal_pept_1_CS"/>
</dbReference>
<comment type="catalytic activity">
    <reaction evidence="1 6">
        <text>Cleavage of hydrophobic, N-terminal signal or leader sequences from secreted and periplasmic proteins.</text>
        <dbReference type="EC" id="3.4.21.89"/>
    </reaction>
</comment>
<evidence type="ECO:0000256" key="1">
    <source>
        <dbReference type="ARBA" id="ARBA00000677"/>
    </source>
</evidence>